<dbReference type="Gene3D" id="1.10.3720.10">
    <property type="entry name" value="MetI-like"/>
    <property type="match status" value="1"/>
</dbReference>
<dbReference type="EMBL" id="JPQT01000109">
    <property type="protein sequence ID" value="KFE50503.1"/>
    <property type="molecule type" value="Genomic_DNA"/>
</dbReference>
<dbReference type="GO" id="GO:0006865">
    <property type="term" value="P:amino acid transport"/>
    <property type="evidence" value="ECO:0007669"/>
    <property type="project" value="UniProtKB-KW"/>
</dbReference>
<feature type="transmembrane region" description="Helical" evidence="10">
    <location>
        <begin position="141"/>
        <end position="168"/>
    </location>
</feature>
<evidence type="ECO:0000256" key="7">
    <source>
        <dbReference type="ARBA" id="ARBA00022970"/>
    </source>
</evidence>
<evidence type="ECO:0000256" key="2">
    <source>
        <dbReference type="ARBA" id="ARBA00004429"/>
    </source>
</evidence>
<keyword evidence="5" id="KW-1003">Cell membrane</keyword>
<dbReference type="InterPro" id="IPR010065">
    <property type="entry name" value="AA_ABC_transptr_permease_3TM"/>
</dbReference>
<keyword evidence="9 10" id="KW-0472">Membrane</keyword>
<evidence type="ECO:0000256" key="5">
    <source>
        <dbReference type="ARBA" id="ARBA00022475"/>
    </source>
</evidence>
<feature type="transmembrane region" description="Helical" evidence="10">
    <location>
        <begin position="188"/>
        <end position="210"/>
    </location>
</feature>
<evidence type="ECO:0000256" key="3">
    <source>
        <dbReference type="ARBA" id="ARBA00010072"/>
    </source>
</evidence>
<comment type="subcellular location">
    <subcellularLocation>
        <location evidence="2">Cell inner membrane</location>
        <topology evidence="2">Multi-pass membrane protein</topology>
    </subcellularLocation>
    <subcellularLocation>
        <location evidence="10">Cell membrane</location>
        <topology evidence="10">Multi-pass membrane protein</topology>
    </subcellularLocation>
</comment>
<dbReference type="PROSITE" id="PS50928">
    <property type="entry name" value="ABC_TM1"/>
    <property type="match status" value="1"/>
</dbReference>
<evidence type="ECO:0000256" key="10">
    <source>
        <dbReference type="RuleBase" id="RU363032"/>
    </source>
</evidence>
<feature type="transmembrane region" description="Helical" evidence="10">
    <location>
        <begin position="88"/>
        <end position="107"/>
    </location>
</feature>
<dbReference type="NCBIfam" id="TIGR01726">
    <property type="entry name" value="HEQRo_perm_3TM"/>
    <property type="match status" value="1"/>
</dbReference>
<gene>
    <name evidence="12" type="ORF">IV02_16580</name>
</gene>
<evidence type="ECO:0000256" key="6">
    <source>
        <dbReference type="ARBA" id="ARBA00022692"/>
    </source>
</evidence>
<feature type="domain" description="ABC transmembrane type-1" evidence="11">
    <location>
        <begin position="15"/>
        <end position="202"/>
    </location>
</feature>
<dbReference type="InterPro" id="IPR035906">
    <property type="entry name" value="MetI-like_sf"/>
</dbReference>
<comment type="caution">
    <text evidence="12">The sequence shown here is derived from an EMBL/GenBank/DDBJ whole genome shotgun (WGS) entry which is preliminary data.</text>
</comment>
<dbReference type="GO" id="GO:0043190">
    <property type="term" value="C:ATP-binding cassette (ABC) transporter complex"/>
    <property type="evidence" value="ECO:0007669"/>
    <property type="project" value="InterPro"/>
</dbReference>
<keyword evidence="8 10" id="KW-1133">Transmembrane helix</keyword>
<feature type="transmembrane region" description="Helical" evidence="10">
    <location>
        <begin position="57"/>
        <end position="76"/>
    </location>
</feature>
<proteinExistence type="inferred from homology"/>
<reference evidence="12 13" key="1">
    <citation type="submission" date="2014-07" db="EMBL/GenBank/DDBJ databases">
        <title>Draft Genome Sequences of Environmental Pseudomonas syringae strains.</title>
        <authorList>
            <person name="Baltrus D.A."/>
            <person name="Berge O."/>
            <person name="Morris C."/>
        </authorList>
    </citation>
    <scope>NUCLEOTIDE SEQUENCE [LARGE SCALE GENOMIC DNA]</scope>
    <source>
        <strain evidence="12 13">CEB003</strain>
    </source>
</reference>
<dbReference type="GO" id="GO:0022857">
    <property type="term" value="F:transmembrane transporter activity"/>
    <property type="evidence" value="ECO:0007669"/>
    <property type="project" value="InterPro"/>
</dbReference>
<evidence type="ECO:0000256" key="1">
    <source>
        <dbReference type="ARBA" id="ARBA00003159"/>
    </source>
</evidence>
<comment type="function">
    <text evidence="1">Part of the binding-protein-dependent transport system for glutamine; probably responsible for the translocation of the substrate across the membrane.</text>
</comment>
<dbReference type="PANTHER" id="PTHR30614">
    <property type="entry name" value="MEMBRANE COMPONENT OF AMINO ACID ABC TRANSPORTER"/>
    <property type="match status" value="1"/>
</dbReference>
<dbReference type="Pfam" id="PF00528">
    <property type="entry name" value="BPD_transp_1"/>
    <property type="match status" value="1"/>
</dbReference>
<keyword evidence="4 10" id="KW-0813">Transport</keyword>
<accession>A0A085V4Z0</accession>
<dbReference type="Proteomes" id="UP000028643">
    <property type="component" value="Unassembled WGS sequence"/>
</dbReference>
<dbReference type="AlphaFoldDB" id="A0A085V4Z0"/>
<organism evidence="12 13">
    <name type="scientific">Pseudomonas syringae</name>
    <dbReference type="NCBI Taxonomy" id="317"/>
    <lineage>
        <taxon>Bacteria</taxon>
        <taxon>Pseudomonadati</taxon>
        <taxon>Pseudomonadota</taxon>
        <taxon>Gammaproteobacteria</taxon>
        <taxon>Pseudomonadales</taxon>
        <taxon>Pseudomonadaceae</taxon>
        <taxon>Pseudomonas</taxon>
    </lineage>
</organism>
<dbReference type="InterPro" id="IPR043429">
    <property type="entry name" value="ArtM/GltK/GlnP/TcyL/YhdX-like"/>
</dbReference>
<comment type="similarity">
    <text evidence="3">Belongs to the binding-protein-dependent transport system permease family. HisMQ subfamily.</text>
</comment>
<sequence>MIFDPRIITDHLDEIGSGFMITLGTWTAGVVLGLALGMLIAVAQLFGNGLVRAPLRVFIELIRSTPFLVQLFLIYYAGPAFGLSLDPIPAGVLGLGIYGSVYFAEIFRTGFQSVPRGQLEAADTLGITRSQCILRIQVPQMLVIILPALVNLVTILCKETAVLSIITIPELTMVLTGIGSETFAFVETLLVLCIGYLLLVEACSRLGMFLEHKVGRFMNRQTR</sequence>
<keyword evidence="6 10" id="KW-0812">Transmembrane</keyword>
<keyword evidence="7" id="KW-0029">Amino-acid transport</keyword>
<evidence type="ECO:0000259" key="11">
    <source>
        <dbReference type="PROSITE" id="PS50928"/>
    </source>
</evidence>
<feature type="transmembrane region" description="Helical" evidence="10">
    <location>
        <begin position="20"/>
        <end position="45"/>
    </location>
</feature>
<evidence type="ECO:0000313" key="12">
    <source>
        <dbReference type="EMBL" id="KFE50503.1"/>
    </source>
</evidence>
<name>A0A085V4Z0_PSESX</name>
<dbReference type="InterPro" id="IPR000515">
    <property type="entry name" value="MetI-like"/>
</dbReference>
<dbReference type="SUPFAM" id="SSF161098">
    <property type="entry name" value="MetI-like"/>
    <property type="match status" value="1"/>
</dbReference>
<evidence type="ECO:0000256" key="8">
    <source>
        <dbReference type="ARBA" id="ARBA00022989"/>
    </source>
</evidence>
<evidence type="ECO:0000256" key="4">
    <source>
        <dbReference type="ARBA" id="ARBA00022448"/>
    </source>
</evidence>
<dbReference type="PANTHER" id="PTHR30614:SF20">
    <property type="entry name" value="GLUTAMINE TRANSPORT SYSTEM PERMEASE PROTEIN GLNP"/>
    <property type="match status" value="1"/>
</dbReference>
<evidence type="ECO:0000256" key="9">
    <source>
        <dbReference type="ARBA" id="ARBA00023136"/>
    </source>
</evidence>
<dbReference type="PATRIC" id="fig|317.174.peg.3389"/>
<dbReference type="CDD" id="cd06261">
    <property type="entry name" value="TM_PBP2"/>
    <property type="match status" value="1"/>
</dbReference>
<dbReference type="RefSeq" id="WP_047576353.1">
    <property type="nucleotide sequence ID" value="NZ_JPQT01000109.1"/>
</dbReference>
<evidence type="ECO:0000313" key="13">
    <source>
        <dbReference type="Proteomes" id="UP000028643"/>
    </source>
</evidence>
<protein>
    <submittedName>
        <fullName evidence="12">Amino acid ABC transporter</fullName>
    </submittedName>
</protein>